<dbReference type="Gene3D" id="1.10.418.10">
    <property type="entry name" value="Calponin-like domain"/>
    <property type="match status" value="1"/>
</dbReference>
<dbReference type="InterPro" id="IPR027640">
    <property type="entry name" value="Kinesin-like_fam"/>
</dbReference>
<keyword evidence="4 7" id="KW-0067">ATP-binding</keyword>
<dbReference type="FunFam" id="3.40.850.10:FF:000045">
    <property type="entry name" value="Kinesin-like protein KIN-14I isoform A"/>
    <property type="match status" value="1"/>
</dbReference>
<dbReference type="GO" id="GO:0016887">
    <property type="term" value="F:ATP hydrolysis activity"/>
    <property type="evidence" value="ECO:0007669"/>
    <property type="project" value="UniProtKB-ARBA"/>
</dbReference>
<dbReference type="Pfam" id="PF00225">
    <property type="entry name" value="Kinesin"/>
    <property type="match status" value="1"/>
</dbReference>
<evidence type="ECO:0000256" key="3">
    <source>
        <dbReference type="ARBA" id="ARBA00022741"/>
    </source>
</evidence>
<dbReference type="AlphaFoldDB" id="A0A2N9IXT2"/>
<dbReference type="FunFam" id="1.10.418.10:FF:000062">
    <property type="entry name" value="Kinesin-like protein KIN-14I isoform A"/>
    <property type="match status" value="1"/>
</dbReference>
<feature type="region of interest" description="Disordered" evidence="8">
    <location>
        <begin position="198"/>
        <end position="223"/>
    </location>
</feature>
<organism evidence="11">
    <name type="scientific">Fagus sylvatica</name>
    <name type="common">Beechnut</name>
    <dbReference type="NCBI Taxonomy" id="28930"/>
    <lineage>
        <taxon>Eukaryota</taxon>
        <taxon>Viridiplantae</taxon>
        <taxon>Streptophyta</taxon>
        <taxon>Embryophyta</taxon>
        <taxon>Tracheophyta</taxon>
        <taxon>Spermatophyta</taxon>
        <taxon>Magnoliopsida</taxon>
        <taxon>eudicotyledons</taxon>
        <taxon>Gunneridae</taxon>
        <taxon>Pentapetalae</taxon>
        <taxon>rosids</taxon>
        <taxon>fabids</taxon>
        <taxon>Fagales</taxon>
        <taxon>Fagaceae</taxon>
        <taxon>Fagus</taxon>
    </lineage>
</organism>
<dbReference type="SMART" id="SM00129">
    <property type="entry name" value="KISc"/>
    <property type="match status" value="1"/>
</dbReference>
<dbReference type="GO" id="GO:0005524">
    <property type="term" value="F:ATP binding"/>
    <property type="evidence" value="ECO:0007669"/>
    <property type="project" value="UniProtKB-UniRule"/>
</dbReference>
<evidence type="ECO:0000256" key="6">
    <source>
        <dbReference type="ARBA" id="ARBA00023175"/>
    </source>
</evidence>
<keyword evidence="6 7" id="KW-0505">Motor protein</keyword>
<feature type="binding site" evidence="7">
    <location>
        <begin position="492"/>
        <end position="499"/>
    </location>
    <ligand>
        <name>ATP</name>
        <dbReference type="ChEBI" id="CHEBI:30616"/>
    </ligand>
</feature>
<feature type="domain" description="Calponin-homology (CH)" evidence="9">
    <location>
        <begin position="40"/>
        <end position="163"/>
    </location>
</feature>
<dbReference type="CDD" id="cd01366">
    <property type="entry name" value="KISc_C_terminal"/>
    <property type="match status" value="1"/>
</dbReference>
<dbReference type="PANTHER" id="PTHR47972:SF12">
    <property type="entry name" value="KINESIN-LIKE PROTEIN KIN-14H"/>
    <property type="match status" value="1"/>
</dbReference>
<evidence type="ECO:0000256" key="2">
    <source>
        <dbReference type="ARBA" id="ARBA00022701"/>
    </source>
</evidence>
<reference evidence="11" key="1">
    <citation type="submission" date="2018-02" db="EMBL/GenBank/DDBJ databases">
        <authorList>
            <person name="Cohen D.B."/>
            <person name="Kent A.D."/>
        </authorList>
    </citation>
    <scope>NUCLEOTIDE SEQUENCE</scope>
</reference>
<dbReference type="PROSITE" id="PS50067">
    <property type="entry name" value="KINESIN_MOTOR_2"/>
    <property type="match status" value="1"/>
</dbReference>
<evidence type="ECO:0000259" key="9">
    <source>
        <dbReference type="PROSITE" id="PS50021"/>
    </source>
</evidence>
<dbReference type="GO" id="GO:0007018">
    <property type="term" value="P:microtubule-based movement"/>
    <property type="evidence" value="ECO:0007669"/>
    <property type="project" value="InterPro"/>
</dbReference>
<dbReference type="PRINTS" id="PR00380">
    <property type="entry name" value="KINESINHEAVY"/>
</dbReference>
<feature type="compositionally biased region" description="Polar residues" evidence="8">
    <location>
        <begin position="775"/>
        <end position="784"/>
    </location>
</feature>
<feature type="domain" description="Kinesin motor" evidence="10">
    <location>
        <begin position="409"/>
        <end position="739"/>
    </location>
</feature>
<comment type="similarity">
    <text evidence="1">Belongs to the TRAFAC class myosin-kinesin ATPase superfamily. Kinesin family. KIN-14 subfamily.</text>
</comment>
<dbReference type="SUPFAM" id="SSF52540">
    <property type="entry name" value="P-loop containing nucleoside triphosphate hydrolases"/>
    <property type="match status" value="1"/>
</dbReference>
<evidence type="ECO:0008006" key="12">
    <source>
        <dbReference type="Google" id="ProtNLM"/>
    </source>
</evidence>
<evidence type="ECO:0000256" key="8">
    <source>
        <dbReference type="SAM" id="MobiDB-lite"/>
    </source>
</evidence>
<keyword evidence="3 7" id="KW-0547">Nucleotide-binding</keyword>
<accession>A0A2N9IXT2</accession>
<keyword evidence="2" id="KW-0493">Microtubule</keyword>
<evidence type="ECO:0000256" key="1">
    <source>
        <dbReference type="ARBA" id="ARBA00010899"/>
    </source>
</evidence>
<dbReference type="EMBL" id="OIVN01006248">
    <property type="protein sequence ID" value="SPD28861.1"/>
    <property type="molecule type" value="Genomic_DNA"/>
</dbReference>
<proteinExistence type="inferred from homology"/>
<dbReference type="PANTHER" id="PTHR47972">
    <property type="entry name" value="KINESIN-LIKE PROTEIN KLP-3"/>
    <property type="match status" value="1"/>
</dbReference>
<feature type="region of interest" description="Disordered" evidence="8">
    <location>
        <begin position="767"/>
        <end position="835"/>
    </location>
</feature>
<evidence type="ECO:0000256" key="7">
    <source>
        <dbReference type="PROSITE-ProRule" id="PRU00283"/>
    </source>
</evidence>
<dbReference type="GO" id="GO:0005874">
    <property type="term" value="C:microtubule"/>
    <property type="evidence" value="ECO:0007669"/>
    <property type="project" value="UniProtKB-KW"/>
</dbReference>
<feature type="region of interest" description="Disordered" evidence="8">
    <location>
        <begin position="945"/>
        <end position="964"/>
    </location>
</feature>
<dbReference type="SMART" id="SM00033">
    <property type="entry name" value="CH"/>
    <property type="match status" value="1"/>
</dbReference>
<sequence>MATEQVLPFSVASMVEDVLQKHGTRSSDMGLASRKAEESSLRRYEAAGWLRRTVGVVGGKDLPAEPSEEEFRLGLRSGIILCYVLNKVQPGAVSKVVEGPCDSVIIPDGAAALSAFQYFENVRNFLVAVEELGLPTFEASDLEQGGKSARVVNCVLALKSYSDWKEGGGNGSWKHGANLKAPICGKPFVRKNSEPFTNSFSRTLSPSEKSLESMASDPSSYSDISHDLHEAGSSCSLNILVREVLSNKKQEEIPIIVESMLNKVMEEFNRRLESQNEQMKITAKDMEISSPDNSLSKTSSGDIKMEEASAMQNKEEECYEQKYDLDEESKIQLLKQHKLVEQQERDLLELKHILHSTKEGMQFLQVKYHEEFNNLGKHLHGLAHAASGYQRVLEENRKLYNQVQDLKGNIRVYCRVRPFLPGQPNRLSSVDHIEEGNISITVPSKYSKEGRKSFTFNKVFGPSATQEEVFADTQPLIRSVLDGFNVCIFAYGQTGSGKTFTMSGPNELTEEAQGVNYRALGDLFLLSEQRKDTICYDIYVQMLEIYNEQVKDLLVTDGVHKRYPFTLEIRNSSQNGINVPEANLVPVSSTSDVINLMNLGQKNRAVSATAMNDRSSRSHSCLTVHVQGRDLTSGSILRGCMHLVDLAGSERVDKSEVTGDRLKEAQHINKSLSALGDVISSLAQKNSHVPYRNSKLTQLLQDSLGGQAKTLMFVHISPELEAVGETISTLKFAERVSTVELGAARVNKDSSEVKELKEQIAGLKAALSKKEGETDSLQSSQCSSPERLKMKSCGSSPSHPGWRSAGDFSGGRRQPVEDVGNLEVRNNSKLKPKRRSLDLQDMLMHSPPWPLVGSPGLNGKEDDKDSVSGDWVDKVMVNKHDSAIGDETLIGHWEVDNRLSPEMFARGYLPVASKIYPEQALNKLTENKKDSQDYDLPNSQCEMATDDSDELEAATSDSSEPDMLWQQNLPKVNNIPNGLGSKPKKTNPKSAKNQESRSLIPSLIPSPSRIKPPNGISQALQKAGRQAVPADGKRKTGNAK</sequence>
<dbReference type="InterPro" id="IPR036872">
    <property type="entry name" value="CH_dom_sf"/>
</dbReference>
<feature type="region of interest" description="Disordered" evidence="8">
    <location>
        <begin position="970"/>
        <end position="1040"/>
    </location>
</feature>
<dbReference type="Gene3D" id="3.40.850.10">
    <property type="entry name" value="Kinesin motor domain"/>
    <property type="match status" value="1"/>
</dbReference>
<dbReference type="PROSITE" id="PS50021">
    <property type="entry name" value="CH"/>
    <property type="match status" value="1"/>
</dbReference>
<dbReference type="InterPro" id="IPR027417">
    <property type="entry name" value="P-loop_NTPase"/>
</dbReference>
<dbReference type="InterPro" id="IPR001752">
    <property type="entry name" value="Kinesin_motor_dom"/>
</dbReference>
<gene>
    <name evidence="11" type="ORF">FSB_LOCUS56743</name>
</gene>
<evidence type="ECO:0000256" key="4">
    <source>
        <dbReference type="ARBA" id="ARBA00022840"/>
    </source>
</evidence>
<dbReference type="SUPFAM" id="SSF47576">
    <property type="entry name" value="Calponin-homology domain, CH-domain"/>
    <property type="match status" value="1"/>
</dbReference>
<evidence type="ECO:0000259" key="10">
    <source>
        <dbReference type="PROSITE" id="PS50067"/>
    </source>
</evidence>
<feature type="compositionally biased region" description="Polar residues" evidence="8">
    <location>
        <begin position="198"/>
        <end position="208"/>
    </location>
</feature>
<name>A0A2N9IXT2_FAGSY</name>
<evidence type="ECO:0000313" key="11">
    <source>
        <dbReference type="EMBL" id="SPD28861.1"/>
    </source>
</evidence>
<dbReference type="GO" id="GO:0003777">
    <property type="term" value="F:microtubule motor activity"/>
    <property type="evidence" value="ECO:0007669"/>
    <property type="project" value="InterPro"/>
</dbReference>
<dbReference type="InterPro" id="IPR001715">
    <property type="entry name" value="CH_dom"/>
</dbReference>
<dbReference type="CDD" id="cd21203">
    <property type="entry name" value="CH_AtKIN14-like"/>
    <property type="match status" value="1"/>
</dbReference>
<dbReference type="Pfam" id="PF00307">
    <property type="entry name" value="CH"/>
    <property type="match status" value="1"/>
</dbReference>
<keyword evidence="5" id="KW-0175">Coiled coil</keyword>
<evidence type="ECO:0000256" key="5">
    <source>
        <dbReference type="ARBA" id="ARBA00023054"/>
    </source>
</evidence>
<protein>
    <recommendedName>
        <fullName evidence="12">Kinesin motor domain-containing protein</fullName>
    </recommendedName>
</protein>
<dbReference type="GO" id="GO:0008017">
    <property type="term" value="F:microtubule binding"/>
    <property type="evidence" value="ECO:0007669"/>
    <property type="project" value="InterPro"/>
</dbReference>
<dbReference type="InterPro" id="IPR036961">
    <property type="entry name" value="Kinesin_motor_dom_sf"/>
</dbReference>
<feature type="compositionally biased region" description="Low complexity" evidence="8">
    <location>
        <begin position="996"/>
        <end position="1013"/>
    </location>
</feature>